<evidence type="ECO:0000313" key="16">
    <source>
        <dbReference type="EMBL" id="NYB74924.1"/>
    </source>
</evidence>
<keyword evidence="8 13" id="KW-0238">DNA-binding</keyword>
<dbReference type="PROSITE" id="PS51192">
    <property type="entry name" value="HELICASE_ATP_BIND_1"/>
    <property type="match status" value="1"/>
</dbReference>
<dbReference type="InterPro" id="IPR011545">
    <property type="entry name" value="DEAD/DEAH_box_helicase_dom"/>
</dbReference>
<evidence type="ECO:0000256" key="11">
    <source>
        <dbReference type="ARBA" id="ARBA00061399"/>
    </source>
</evidence>
<comment type="similarity">
    <text evidence="10 13">In the N-terminal section; belongs to the UvrB family.</text>
</comment>
<dbReference type="Gene3D" id="2.40.10.170">
    <property type="match status" value="1"/>
</dbReference>
<dbReference type="GO" id="GO:0003684">
    <property type="term" value="F:damaged DNA binding"/>
    <property type="evidence" value="ECO:0007669"/>
    <property type="project" value="InterPro"/>
</dbReference>
<dbReference type="SUPFAM" id="SSF141259">
    <property type="entry name" value="CarD-like"/>
    <property type="match status" value="1"/>
</dbReference>
<keyword evidence="6" id="KW-0347">Helicase</keyword>
<evidence type="ECO:0000256" key="1">
    <source>
        <dbReference type="ARBA" id="ARBA00004496"/>
    </source>
</evidence>
<keyword evidence="3 13" id="KW-0547">Nucleotide-binding</keyword>
<keyword evidence="17" id="KW-1185">Reference proteome</keyword>
<keyword evidence="9 13" id="KW-0234">DNA repair</keyword>
<keyword evidence="2 13" id="KW-0963">Cytoplasm</keyword>
<dbReference type="GO" id="GO:0000716">
    <property type="term" value="P:transcription-coupled nucleotide-excision repair, DNA damage recognition"/>
    <property type="evidence" value="ECO:0007669"/>
    <property type="project" value="UniProtKB-UniRule"/>
</dbReference>
<dbReference type="InterPro" id="IPR005118">
    <property type="entry name" value="TRCF_C"/>
</dbReference>
<dbReference type="Pfam" id="PF00270">
    <property type="entry name" value="DEAD"/>
    <property type="match status" value="1"/>
</dbReference>
<name>A0A974BKE1_SEDHY</name>
<evidence type="ECO:0000256" key="12">
    <source>
        <dbReference type="ARBA" id="ARBA00070128"/>
    </source>
</evidence>
<comment type="caution">
    <text evidence="16">The sequence shown here is derived from an EMBL/GenBank/DDBJ whole genome shotgun (WGS) entry which is preliminary data.</text>
</comment>
<dbReference type="InterPro" id="IPR003711">
    <property type="entry name" value="CarD-like/TRCF_RID"/>
</dbReference>
<dbReference type="Proteomes" id="UP000611629">
    <property type="component" value="Unassembled WGS sequence"/>
</dbReference>
<dbReference type="PROSITE" id="PS51194">
    <property type="entry name" value="HELICASE_CTER"/>
    <property type="match status" value="1"/>
</dbReference>
<keyword evidence="7 13" id="KW-0067">ATP-binding</keyword>
<dbReference type="InterPro" id="IPR037235">
    <property type="entry name" value="TRCF-like_C_D7"/>
</dbReference>
<evidence type="ECO:0000256" key="13">
    <source>
        <dbReference type="HAMAP-Rule" id="MF_00969"/>
    </source>
</evidence>
<evidence type="ECO:0000256" key="4">
    <source>
        <dbReference type="ARBA" id="ARBA00022763"/>
    </source>
</evidence>
<dbReference type="FunFam" id="3.40.50.300:FF:000546">
    <property type="entry name" value="Transcription-repair-coupling factor"/>
    <property type="match status" value="1"/>
</dbReference>
<dbReference type="SMART" id="SM00982">
    <property type="entry name" value="TRCF"/>
    <property type="match status" value="1"/>
</dbReference>
<reference evidence="16" key="1">
    <citation type="submission" date="2020-07" db="EMBL/GenBank/DDBJ databases">
        <title>Genomic analysis of a strain of Sedimentibacter Hydroxybenzoicus DSM7310.</title>
        <authorList>
            <person name="Ma S."/>
        </authorList>
    </citation>
    <scope>NUCLEOTIDE SEQUENCE</scope>
    <source>
        <strain evidence="16">DSM 7310</strain>
    </source>
</reference>
<dbReference type="Gene3D" id="3.30.2060.10">
    <property type="entry name" value="Penicillin-binding protein 1b domain"/>
    <property type="match status" value="1"/>
</dbReference>
<dbReference type="EC" id="3.6.4.-" evidence="13"/>
<dbReference type="SMART" id="SM00487">
    <property type="entry name" value="DEXDc"/>
    <property type="match status" value="1"/>
</dbReference>
<feature type="domain" description="Helicase ATP-binding" evidence="14">
    <location>
        <begin position="638"/>
        <end position="799"/>
    </location>
</feature>
<dbReference type="NCBIfam" id="TIGR00580">
    <property type="entry name" value="mfd"/>
    <property type="match status" value="1"/>
</dbReference>
<dbReference type="InterPro" id="IPR027417">
    <property type="entry name" value="P-loop_NTPase"/>
</dbReference>
<comment type="function">
    <text evidence="13">Couples transcription and DNA repair by recognizing RNA polymerase (RNAP) stalled at DNA lesions. Mediates ATP-dependent release of RNAP and its truncated transcript from the DNA, and recruitment of nucleotide excision repair machinery to the damaged site.</text>
</comment>
<dbReference type="GO" id="GO:0016787">
    <property type="term" value="F:hydrolase activity"/>
    <property type="evidence" value="ECO:0007669"/>
    <property type="project" value="UniProtKB-KW"/>
</dbReference>
<dbReference type="Pfam" id="PF00271">
    <property type="entry name" value="Helicase_C"/>
    <property type="match status" value="1"/>
</dbReference>
<comment type="subcellular location">
    <subcellularLocation>
        <location evidence="1 13">Cytoplasm</location>
    </subcellularLocation>
</comment>
<dbReference type="HAMAP" id="MF_00969">
    <property type="entry name" value="TRCF"/>
    <property type="match status" value="1"/>
</dbReference>
<keyword evidence="5 13" id="KW-0378">Hydrolase</keyword>
<evidence type="ECO:0000256" key="10">
    <source>
        <dbReference type="ARBA" id="ARBA00061104"/>
    </source>
</evidence>
<evidence type="ECO:0000256" key="8">
    <source>
        <dbReference type="ARBA" id="ARBA00023125"/>
    </source>
</evidence>
<evidence type="ECO:0000256" key="9">
    <source>
        <dbReference type="ARBA" id="ARBA00023204"/>
    </source>
</evidence>
<evidence type="ECO:0000313" key="17">
    <source>
        <dbReference type="Proteomes" id="UP000611629"/>
    </source>
</evidence>
<dbReference type="AlphaFoldDB" id="A0A974BKE1"/>
<dbReference type="Gene3D" id="3.40.50.11180">
    <property type="match status" value="1"/>
</dbReference>
<dbReference type="InterPro" id="IPR001650">
    <property type="entry name" value="Helicase_C-like"/>
</dbReference>
<dbReference type="PANTHER" id="PTHR47964:SF1">
    <property type="entry name" value="ATP-DEPENDENT DNA HELICASE HOMOLOG RECG, CHLOROPLASTIC"/>
    <property type="match status" value="1"/>
</dbReference>
<dbReference type="RefSeq" id="WP_179238628.1">
    <property type="nucleotide sequence ID" value="NZ_JACBNQ010000014.1"/>
</dbReference>
<dbReference type="Pfam" id="PF17757">
    <property type="entry name" value="UvrB_inter"/>
    <property type="match status" value="1"/>
</dbReference>
<dbReference type="GO" id="GO:0005737">
    <property type="term" value="C:cytoplasm"/>
    <property type="evidence" value="ECO:0007669"/>
    <property type="project" value="UniProtKB-SubCell"/>
</dbReference>
<dbReference type="CDD" id="cd17991">
    <property type="entry name" value="DEXHc_TRCF"/>
    <property type="match status" value="1"/>
</dbReference>
<dbReference type="InterPro" id="IPR041471">
    <property type="entry name" value="UvrB_inter"/>
</dbReference>
<protein>
    <recommendedName>
        <fullName evidence="12 13">Transcription-repair-coupling factor</fullName>
        <shortName evidence="13">TRCF</shortName>
        <ecNumber evidence="13">3.6.4.-</ecNumber>
    </recommendedName>
</protein>
<organism evidence="16 17">
    <name type="scientific">Sedimentibacter hydroxybenzoicus DSM 7310</name>
    <dbReference type="NCBI Taxonomy" id="1123245"/>
    <lineage>
        <taxon>Bacteria</taxon>
        <taxon>Bacillati</taxon>
        <taxon>Bacillota</taxon>
        <taxon>Tissierellia</taxon>
        <taxon>Sedimentibacter</taxon>
    </lineage>
</organism>
<comment type="similarity">
    <text evidence="11 13">In the C-terminal section; belongs to the helicase family. RecG subfamily.</text>
</comment>
<dbReference type="GO" id="GO:0005524">
    <property type="term" value="F:ATP binding"/>
    <property type="evidence" value="ECO:0007669"/>
    <property type="project" value="UniProtKB-UniRule"/>
</dbReference>
<dbReference type="InterPro" id="IPR047112">
    <property type="entry name" value="RecG/Mfd"/>
</dbReference>
<dbReference type="GO" id="GO:0003678">
    <property type="term" value="F:DNA helicase activity"/>
    <property type="evidence" value="ECO:0007669"/>
    <property type="project" value="TreeGrafter"/>
</dbReference>
<dbReference type="InterPro" id="IPR014001">
    <property type="entry name" value="Helicase_ATP-bd"/>
</dbReference>
<dbReference type="SMART" id="SM00490">
    <property type="entry name" value="HELICc"/>
    <property type="match status" value="1"/>
</dbReference>
<dbReference type="Gene3D" id="3.40.50.300">
    <property type="entry name" value="P-loop containing nucleotide triphosphate hydrolases"/>
    <property type="match status" value="2"/>
</dbReference>
<dbReference type="Pfam" id="PF02559">
    <property type="entry name" value="CarD_TRCF_RID"/>
    <property type="match status" value="1"/>
</dbReference>
<evidence type="ECO:0000256" key="5">
    <source>
        <dbReference type="ARBA" id="ARBA00022801"/>
    </source>
</evidence>
<accession>A0A974BKE1</accession>
<evidence type="ECO:0000256" key="2">
    <source>
        <dbReference type="ARBA" id="ARBA00022490"/>
    </source>
</evidence>
<gene>
    <name evidence="13 16" type="primary">mfd</name>
    <name evidence="16" type="ORF">HZF24_12320</name>
</gene>
<feature type="domain" description="Helicase C-terminal" evidence="15">
    <location>
        <begin position="820"/>
        <end position="974"/>
    </location>
</feature>
<dbReference type="Pfam" id="PF03461">
    <property type="entry name" value="TRCF"/>
    <property type="match status" value="1"/>
</dbReference>
<dbReference type="GO" id="GO:0006355">
    <property type="term" value="P:regulation of DNA-templated transcription"/>
    <property type="evidence" value="ECO:0007669"/>
    <property type="project" value="UniProtKB-UniRule"/>
</dbReference>
<dbReference type="InterPro" id="IPR036101">
    <property type="entry name" value="CarD-like/TRCF_RID_sf"/>
</dbReference>
<dbReference type="Gene3D" id="3.90.1150.50">
    <property type="entry name" value="Transcription-repair-coupling factor, D7 domain"/>
    <property type="match status" value="1"/>
</dbReference>
<dbReference type="SMART" id="SM01058">
    <property type="entry name" value="CarD_TRCF"/>
    <property type="match status" value="1"/>
</dbReference>
<evidence type="ECO:0000256" key="3">
    <source>
        <dbReference type="ARBA" id="ARBA00022741"/>
    </source>
</evidence>
<dbReference type="PANTHER" id="PTHR47964">
    <property type="entry name" value="ATP-DEPENDENT DNA HELICASE HOMOLOG RECG, CHLOROPLASTIC"/>
    <property type="match status" value="1"/>
</dbReference>
<evidence type="ECO:0000256" key="6">
    <source>
        <dbReference type="ARBA" id="ARBA00022806"/>
    </source>
</evidence>
<dbReference type="SUPFAM" id="SSF52540">
    <property type="entry name" value="P-loop containing nucleoside triphosphate hydrolases"/>
    <property type="match status" value="4"/>
</dbReference>
<dbReference type="EMBL" id="JACBNQ010000014">
    <property type="protein sequence ID" value="NYB74924.1"/>
    <property type="molecule type" value="Genomic_DNA"/>
</dbReference>
<dbReference type="SUPFAM" id="SSF143517">
    <property type="entry name" value="TRCF domain-like"/>
    <property type="match status" value="1"/>
</dbReference>
<evidence type="ECO:0000259" key="15">
    <source>
        <dbReference type="PROSITE" id="PS51194"/>
    </source>
</evidence>
<dbReference type="InterPro" id="IPR004576">
    <property type="entry name" value="Mfd"/>
</dbReference>
<proteinExistence type="inferred from homology"/>
<sequence length="1185" mass="136052">MGRILFEQFQKTDKCNRIIENHKRNKRQLVVGVNDESMAYLVCNLLDAATDKILLITNSEAKSRKYEQDIKAYTEDVRRLQPKEFILYNVDALSKDVDYKRSEVLYNIINSKKSIVTASINSIITRVTAKDRFKESIIELKYGKSYNLEGLKSNFVKLGYERVDAIEGVGQFSVRGGIVDIFSPSEANPVRIEFFDDEIDSLRAVDIKTQRSIKNLTSTKIIPCRDILFEKEDIQKALHGLENDYQSRLKKIGNLKNLKDTEKKLKALYNSYNDRLSSGLSIENSDLLVPFIKDEFDNVLDYFDDFILILDEPERIFEELNNISESFRLKFGELFERGEIFTQQESVYIKEQELIKEISAKTFISINGKDKIFETDDTVSLLFKEPASYYGKMEDLSKDLNRLKYKGNKIAIILSSYEACTKLHNILNDYECVTTLSKSPNIAAESGQVIIVPGNLKKGFEYYENKIIVLTENEVFGTAVKKPHKSKKRKGSKIEIFTDLKVGDYVVHEHHGIGQYVGIEKINVQNIKKDYLCIKYKGEDKLYVPVDQMSLIQKYIGSDSEKPKLNKMGSADWVKTKERTKHAIENMAAELVKLYAQRKIVKGYAYASDTEWQKEFEYKFPFQETDDQLRCIKEIKKDMEKSICMDRLLCGDVGFGKTEVAMRAAFKAVMDSKQVAILVPTTILAQQHYTNLVDRFRGYPVKIEMLSRFRTPYQQAKVINDLNKGLVDIVVGTHKLLSKDLKFKDLGLLIIDEEQRFGVKHKELIKQLKSNIDVLTLSATPIPRTLHMSMIGVRDMSVISEPPGDRLPVQTYVLEYNEGILKDAIEKEMSRGGQIYYVHNRVIDIDSTAAKLQKLVPDARIAVAHGQMSERHLENIMLEFVRKEYDILVCTTIIETGMDIPNVNTLIIDNADYLGLSQLYQLRGRIGRSNRVSFAYLTYEKDKMLSEVADKRLKAIKEFTEFGSGFKIAMRDLEIRGCGNILGAEQHGHMLAIGYDLYVKFLDRAVRELQGNIVEDEDIETSVDLNVDGYIPVTYIENEEQKIEIYKKIAATSSKDDIYDITEEIIDRFGNPPKQVDNLLKISYIKSLSKKLRIKSITQINGTVNFEFCSNGDLNQDMIGFFIENFNKKIKFDVSKDPVVKYKLDSSDSSEQMKQIKILEELEKFLEILNNYNQDLISCHGGKNE</sequence>
<evidence type="ECO:0000256" key="7">
    <source>
        <dbReference type="ARBA" id="ARBA00022840"/>
    </source>
</evidence>
<evidence type="ECO:0000259" key="14">
    <source>
        <dbReference type="PROSITE" id="PS51192"/>
    </source>
</evidence>
<keyword evidence="4 13" id="KW-0227">DNA damage</keyword>